<keyword evidence="3" id="KW-0633">Potassium transport</keyword>
<dbReference type="Gene3D" id="3.30.70.1450">
    <property type="entry name" value="Regulator of K+ conductance, C-terminal domain"/>
    <property type="match status" value="1"/>
</dbReference>
<keyword evidence="4" id="KW-0630">Potassium</keyword>
<name>A0A5D0MJ30_9BACT</name>
<dbReference type="PANTHER" id="PTHR43833">
    <property type="entry name" value="POTASSIUM CHANNEL PROTEIN 2-RELATED-RELATED"/>
    <property type="match status" value="1"/>
</dbReference>
<evidence type="ECO:0000256" key="3">
    <source>
        <dbReference type="ARBA" id="ARBA00022538"/>
    </source>
</evidence>
<proteinExistence type="predicted"/>
<evidence type="ECO:0000256" key="4">
    <source>
        <dbReference type="ARBA" id="ARBA00022958"/>
    </source>
</evidence>
<dbReference type="Pfam" id="PF02254">
    <property type="entry name" value="TrkA_N"/>
    <property type="match status" value="1"/>
</dbReference>
<dbReference type="GO" id="GO:0015079">
    <property type="term" value="F:potassium ion transmembrane transporter activity"/>
    <property type="evidence" value="ECO:0007669"/>
    <property type="project" value="InterPro"/>
</dbReference>
<dbReference type="PROSITE" id="PS51202">
    <property type="entry name" value="RCK_C"/>
    <property type="match status" value="1"/>
</dbReference>
<dbReference type="InterPro" id="IPR006036">
    <property type="entry name" value="K_uptake_TrkA"/>
</dbReference>
<organism evidence="9 10">
    <name type="scientific">Candidatus Mcinerneyibacterium aminivorans</name>
    <dbReference type="NCBI Taxonomy" id="2703815"/>
    <lineage>
        <taxon>Bacteria</taxon>
        <taxon>Candidatus Macinerneyibacteriota</taxon>
        <taxon>Candidatus Mcinerneyibacteria</taxon>
        <taxon>Candidatus Mcinerneyibacteriales</taxon>
        <taxon>Candidatus Mcinerneyibacteriaceae</taxon>
        <taxon>Candidatus Mcinerneyibacterium</taxon>
    </lineage>
</organism>
<keyword evidence="5" id="KW-0520">NAD</keyword>
<evidence type="ECO:0000259" key="7">
    <source>
        <dbReference type="PROSITE" id="PS51201"/>
    </source>
</evidence>
<dbReference type="InterPro" id="IPR036291">
    <property type="entry name" value="NAD(P)-bd_dom_sf"/>
</dbReference>
<dbReference type="PANTHER" id="PTHR43833:SF5">
    <property type="entry name" value="TRK SYSTEM POTASSIUM UPTAKE PROTEIN TRKA"/>
    <property type="match status" value="1"/>
</dbReference>
<dbReference type="SUPFAM" id="SSF116726">
    <property type="entry name" value="TrkA C-terminal domain-like"/>
    <property type="match status" value="1"/>
</dbReference>
<evidence type="ECO:0000313" key="10">
    <source>
        <dbReference type="Proteomes" id="UP000324143"/>
    </source>
</evidence>
<evidence type="ECO:0000256" key="2">
    <source>
        <dbReference type="ARBA" id="ARBA00022448"/>
    </source>
</evidence>
<comment type="caution">
    <text evidence="9">The sequence shown here is derived from an EMBL/GenBank/DDBJ whole genome shotgun (WGS) entry which is preliminary data.</text>
</comment>
<evidence type="ECO:0000256" key="5">
    <source>
        <dbReference type="ARBA" id="ARBA00023027"/>
    </source>
</evidence>
<keyword evidence="10" id="KW-1185">Reference proteome</keyword>
<evidence type="ECO:0000313" key="9">
    <source>
        <dbReference type="EMBL" id="TYB31440.1"/>
    </source>
</evidence>
<sequence length="223" mass="24692">MYIIVAGAGNVGSQIIKILSENKHDLVVIDKDKEVCERVFAETGVITINGDANNINVLKDAGAKKADYLLSFLHSDPQNISTAILARTLGVSKVLAFVRKHTYEEAYKAAGVDTTVKLSDLLINQIVMEIEKPPVKEIANLGPKRANIYAIQIPTSSKNINKTIEEITGVKKFPQESVFIGIYREKEDKYLIPRGNNVLQENDEVFIVSKPENINSISKLLIK</sequence>
<dbReference type="InterPro" id="IPR050721">
    <property type="entry name" value="Trk_Ktr_HKT_K-transport"/>
</dbReference>
<dbReference type="PROSITE" id="PS51201">
    <property type="entry name" value="RCK_N"/>
    <property type="match status" value="1"/>
</dbReference>
<dbReference type="InterPro" id="IPR036721">
    <property type="entry name" value="RCK_C_sf"/>
</dbReference>
<keyword evidence="6" id="KW-0406">Ion transport</keyword>
<dbReference type="InterPro" id="IPR006037">
    <property type="entry name" value="RCK_C"/>
</dbReference>
<dbReference type="Gene3D" id="3.40.50.720">
    <property type="entry name" value="NAD(P)-binding Rossmann-like Domain"/>
    <property type="match status" value="1"/>
</dbReference>
<dbReference type="Pfam" id="PF02080">
    <property type="entry name" value="TrkA_C"/>
    <property type="match status" value="1"/>
</dbReference>
<dbReference type="GO" id="GO:0005886">
    <property type="term" value="C:plasma membrane"/>
    <property type="evidence" value="ECO:0007669"/>
    <property type="project" value="InterPro"/>
</dbReference>
<protein>
    <recommendedName>
        <fullName evidence="1">Trk system potassium uptake protein TrkA</fullName>
    </recommendedName>
</protein>
<keyword evidence="2" id="KW-0813">Transport</keyword>
<evidence type="ECO:0000256" key="6">
    <source>
        <dbReference type="ARBA" id="ARBA00023065"/>
    </source>
</evidence>
<evidence type="ECO:0000259" key="8">
    <source>
        <dbReference type="PROSITE" id="PS51202"/>
    </source>
</evidence>
<dbReference type="EMBL" id="VSIX01000033">
    <property type="protein sequence ID" value="TYB31440.1"/>
    <property type="molecule type" value="Genomic_DNA"/>
</dbReference>
<dbReference type="Proteomes" id="UP000324143">
    <property type="component" value="Unassembled WGS sequence"/>
</dbReference>
<dbReference type="SUPFAM" id="SSF51735">
    <property type="entry name" value="NAD(P)-binding Rossmann-fold domains"/>
    <property type="match status" value="1"/>
</dbReference>
<dbReference type="AlphaFoldDB" id="A0A5D0MJ30"/>
<dbReference type="PRINTS" id="PR00335">
    <property type="entry name" value="KUPTAKETRKA"/>
</dbReference>
<gene>
    <name evidence="9" type="ORF">FXF47_03755</name>
</gene>
<dbReference type="InterPro" id="IPR003148">
    <property type="entry name" value="RCK_N"/>
</dbReference>
<feature type="domain" description="RCK C-terminal" evidence="8">
    <location>
        <begin position="136"/>
        <end position="223"/>
    </location>
</feature>
<feature type="domain" description="RCK N-terminal" evidence="7">
    <location>
        <begin position="1"/>
        <end position="118"/>
    </location>
</feature>
<accession>A0A5D0MJ30</accession>
<reference evidence="9" key="1">
    <citation type="submission" date="2019-08" db="EMBL/GenBank/DDBJ databases">
        <title>Genomic characterization of a novel candidate phylum (ARYD3) from a high temperature, high salinity tertiary oil reservoir in north central Oklahoma, USA.</title>
        <authorList>
            <person name="Youssef N.H."/>
            <person name="Yadav A."/>
            <person name="Elshahed M.S."/>
        </authorList>
    </citation>
    <scope>NUCLEOTIDE SEQUENCE [LARGE SCALE GENOMIC DNA]</scope>
    <source>
        <strain evidence="9">ARYD3</strain>
    </source>
</reference>
<evidence type="ECO:0000256" key="1">
    <source>
        <dbReference type="ARBA" id="ARBA00017378"/>
    </source>
</evidence>